<evidence type="ECO:0000256" key="1">
    <source>
        <dbReference type="RuleBase" id="RU003460"/>
    </source>
</evidence>
<dbReference type="Gene3D" id="2.60.40.760">
    <property type="entry name" value="Expansin, cellulose-binding-like domain"/>
    <property type="match status" value="1"/>
</dbReference>
<dbReference type="GO" id="GO:0009653">
    <property type="term" value="P:anatomical structure morphogenesis"/>
    <property type="evidence" value="ECO:0007669"/>
    <property type="project" value="UniProtKB-ARBA"/>
</dbReference>
<dbReference type="SUPFAM" id="SSF49590">
    <property type="entry name" value="PHL pollen allergen"/>
    <property type="match status" value="1"/>
</dbReference>
<feature type="chain" id="PRO_5038538658" description="Expansin-like B1" evidence="2">
    <location>
        <begin position="25"/>
        <end position="253"/>
    </location>
</feature>
<evidence type="ECO:0000313" key="5">
    <source>
        <dbReference type="EMBL" id="KAI5417658.1"/>
    </source>
</evidence>
<dbReference type="AlphaFoldDB" id="A0A9D4XAN4"/>
<dbReference type="PRINTS" id="PR01225">
    <property type="entry name" value="EXPANSNFAMLY"/>
</dbReference>
<dbReference type="InterPro" id="IPR007117">
    <property type="entry name" value="Expansin_CBD"/>
</dbReference>
<dbReference type="PANTHER" id="PTHR31692">
    <property type="entry name" value="EXPANSIN-B3"/>
    <property type="match status" value="1"/>
</dbReference>
<dbReference type="Proteomes" id="UP001058974">
    <property type="component" value="Chromosome 4"/>
</dbReference>
<feature type="signal peptide" evidence="2">
    <location>
        <begin position="1"/>
        <end position="24"/>
    </location>
</feature>
<dbReference type="SMART" id="SM00837">
    <property type="entry name" value="DPBB_1"/>
    <property type="match status" value="1"/>
</dbReference>
<keyword evidence="2" id="KW-0732">Signal</keyword>
<dbReference type="CDD" id="cd22277">
    <property type="entry name" value="DPBB_EXLB_N"/>
    <property type="match status" value="1"/>
</dbReference>
<keyword evidence="6" id="KW-1185">Reference proteome</keyword>
<name>A0A9D4XAN4_PEA</name>
<comment type="caution">
    <text evidence="5">The sequence shown here is derived from an EMBL/GenBank/DDBJ whole genome shotgun (WGS) entry which is preliminary data.</text>
</comment>
<accession>A0A9D4XAN4</accession>
<dbReference type="Gene3D" id="2.40.40.10">
    <property type="entry name" value="RlpA-like domain"/>
    <property type="match status" value="1"/>
</dbReference>
<dbReference type="EMBL" id="JAMSHJ010000004">
    <property type="protein sequence ID" value="KAI5417658.1"/>
    <property type="molecule type" value="Genomic_DNA"/>
</dbReference>
<organism evidence="5 6">
    <name type="scientific">Pisum sativum</name>
    <name type="common">Garden pea</name>
    <name type="synonym">Lathyrus oleraceus</name>
    <dbReference type="NCBI Taxonomy" id="3888"/>
    <lineage>
        <taxon>Eukaryota</taxon>
        <taxon>Viridiplantae</taxon>
        <taxon>Streptophyta</taxon>
        <taxon>Embryophyta</taxon>
        <taxon>Tracheophyta</taxon>
        <taxon>Spermatophyta</taxon>
        <taxon>Magnoliopsida</taxon>
        <taxon>eudicotyledons</taxon>
        <taxon>Gunneridae</taxon>
        <taxon>Pentapetalae</taxon>
        <taxon>rosids</taxon>
        <taxon>fabids</taxon>
        <taxon>Fabales</taxon>
        <taxon>Fabaceae</taxon>
        <taxon>Papilionoideae</taxon>
        <taxon>50 kb inversion clade</taxon>
        <taxon>NPAAA clade</taxon>
        <taxon>Hologalegina</taxon>
        <taxon>IRL clade</taxon>
        <taxon>Fabeae</taxon>
        <taxon>Lathyrus</taxon>
    </lineage>
</organism>
<dbReference type="PROSITE" id="PS50842">
    <property type="entry name" value="EXPANSIN_EG45"/>
    <property type="match status" value="1"/>
</dbReference>
<evidence type="ECO:0000259" key="3">
    <source>
        <dbReference type="PROSITE" id="PS50842"/>
    </source>
</evidence>
<feature type="domain" description="Expansin-like CBD" evidence="4">
    <location>
        <begin position="166"/>
        <end position="248"/>
    </location>
</feature>
<evidence type="ECO:0008006" key="7">
    <source>
        <dbReference type="Google" id="ProtNLM"/>
    </source>
</evidence>
<dbReference type="Pfam" id="PF03330">
    <property type="entry name" value="DPBB_1"/>
    <property type="match status" value="1"/>
</dbReference>
<dbReference type="GO" id="GO:0005576">
    <property type="term" value="C:extracellular region"/>
    <property type="evidence" value="ECO:0007669"/>
    <property type="project" value="InterPro"/>
</dbReference>
<evidence type="ECO:0000259" key="4">
    <source>
        <dbReference type="PROSITE" id="PS50843"/>
    </source>
</evidence>
<dbReference type="InterPro" id="IPR036749">
    <property type="entry name" value="Expansin_CBD_sf"/>
</dbReference>
<comment type="similarity">
    <text evidence="1">Belongs to the expansin family.</text>
</comment>
<dbReference type="SUPFAM" id="SSF50685">
    <property type="entry name" value="Barwin-like endoglucanases"/>
    <property type="match status" value="1"/>
</dbReference>
<dbReference type="Gramene" id="Psat04G0232000-T1">
    <property type="protein sequence ID" value="KAI5417658.1"/>
    <property type="gene ID" value="KIW84_042320"/>
</dbReference>
<dbReference type="InterPro" id="IPR036908">
    <property type="entry name" value="RlpA-like_sf"/>
</dbReference>
<dbReference type="Pfam" id="PF01357">
    <property type="entry name" value="Expansin_C"/>
    <property type="match status" value="1"/>
</dbReference>
<dbReference type="PANTHER" id="PTHR31692:SF10">
    <property type="entry name" value="EXPANSIN-B1-LIKE PROTEIN"/>
    <property type="match status" value="1"/>
</dbReference>
<gene>
    <name evidence="5" type="ORF">KIW84_042320</name>
</gene>
<reference evidence="5 6" key="1">
    <citation type="journal article" date="2022" name="Nat. Genet.">
        <title>Improved pea reference genome and pan-genome highlight genomic features and evolutionary characteristics.</title>
        <authorList>
            <person name="Yang T."/>
            <person name="Liu R."/>
            <person name="Luo Y."/>
            <person name="Hu S."/>
            <person name="Wang D."/>
            <person name="Wang C."/>
            <person name="Pandey M.K."/>
            <person name="Ge S."/>
            <person name="Xu Q."/>
            <person name="Li N."/>
            <person name="Li G."/>
            <person name="Huang Y."/>
            <person name="Saxena R.K."/>
            <person name="Ji Y."/>
            <person name="Li M."/>
            <person name="Yan X."/>
            <person name="He Y."/>
            <person name="Liu Y."/>
            <person name="Wang X."/>
            <person name="Xiang C."/>
            <person name="Varshney R.K."/>
            <person name="Ding H."/>
            <person name="Gao S."/>
            <person name="Zong X."/>
        </authorList>
    </citation>
    <scope>NUCLEOTIDE SEQUENCE [LARGE SCALE GENOMIC DNA]</scope>
    <source>
        <strain evidence="5 6">cv. Zhongwan 6</strain>
    </source>
</reference>
<dbReference type="InterPro" id="IPR007112">
    <property type="entry name" value="Expansin/allergen_DPBB_dom"/>
</dbReference>
<evidence type="ECO:0000256" key="2">
    <source>
        <dbReference type="SAM" id="SignalP"/>
    </source>
</evidence>
<dbReference type="InterPro" id="IPR009009">
    <property type="entry name" value="RlpA-like_DPBB"/>
</dbReference>
<dbReference type="InterPro" id="IPR007118">
    <property type="entry name" value="Expan_Lol_pI"/>
</dbReference>
<sequence length="253" mass="28234">MEFGFKYQISLVCVILLFPVLCNCNKEYYAKSRASYYGTSDGYGNSRGACGFGDYGKIVNDGSVAAVSAKLWKNGGGCGACYQVRCKIPQYCDDNGAYVVVTDYGEGDRTDFILSPRAFSRLGRNAVTSEKLKKYGVLDVEYKRVPCTFKGNNIVYEINENSRNPGYFAINILYVGGTYEVTAVEIWQKQQHQWEAMRRSYGAVFDFANPPEGEIRLRFQVSSNVGSNWVGSRFTIPAGWKAGATYSTKIQPY</sequence>
<protein>
    <recommendedName>
        <fullName evidence="7">Expansin-like B1</fullName>
    </recommendedName>
</protein>
<proteinExistence type="inferred from homology"/>
<feature type="domain" description="Expansin-like EG45" evidence="3">
    <location>
        <begin position="47"/>
        <end position="152"/>
    </location>
</feature>
<dbReference type="PROSITE" id="PS50843">
    <property type="entry name" value="EXPANSIN_CBD"/>
    <property type="match status" value="1"/>
</dbReference>
<evidence type="ECO:0000313" key="6">
    <source>
        <dbReference type="Proteomes" id="UP001058974"/>
    </source>
</evidence>